<dbReference type="InterPro" id="IPR011256">
    <property type="entry name" value="Reg_factor_effector_dom_sf"/>
</dbReference>
<accession>A0ABU8VCF4</accession>
<dbReference type="EMBL" id="JBBKZU010000003">
    <property type="protein sequence ID" value="MEJ8811350.1"/>
    <property type="molecule type" value="Genomic_DNA"/>
</dbReference>
<keyword evidence="3" id="KW-1185">Reference proteome</keyword>
<evidence type="ECO:0000313" key="2">
    <source>
        <dbReference type="EMBL" id="MEJ8811350.1"/>
    </source>
</evidence>
<evidence type="ECO:0000313" key="3">
    <source>
        <dbReference type="Proteomes" id="UP001365846"/>
    </source>
</evidence>
<reference evidence="2 3" key="1">
    <citation type="submission" date="2024-03" db="EMBL/GenBank/DDBJ databases">
        <title>Novel species of the genus Variovorax.</title>
        <authorList>
            <person name="Liu Q."/>
            <person name="Xin Y.-H."/>
        </authorList>
    </citation>
    <scope>NUCLEOTIDE SEQUENCE [LARGE SCALE GENOMIC DNA]</scope>
    <source>
        <strain evidence="2 3">KACC 18899</strain>
    </source>
</reference>
<dbReference type="SMART" id="SM00871">
    <property type="entry name" value="AraC_E_bind"/>
    <property type="match status" value="1"/>
</dbReference>
<comment type="caution">
    <text evidence="2">The sequence shown here is derived from an EMBL/GenBank/DDBJ whole genome shotgun (WGS) entry which is preliminary data.</text>
</comment>
<organism evidence="2 3">
    <name type="scientific">Variovorax ureilyticus</name>
    <dbReference type="NCBI Taxonomy" id="1836198"/>
    <lineage>
        <taxon>Bacteria</taxon>
        <taxon>Pseudomonadati</taxon>
        <taxon>Pseudomonadota</taxon>
        <taxon>Betaproteobacteria</taxon>
        <taxon>Burkholderiales</taxon>
        <taxon>Comamonadaceae</taxon>
        <taxon>Variovorax</taxon>
    </lineage>
</organism>
<dbReference type="Proteomes" id="UP001365846">
    <property type="component" value="Unassembled WGS sequence"/>
</dbReference>
<dbReference type="Pfam" id="PF14526">
    <property type="entry name" value="Cass2"/>
    <property type="match status" value="1"/>
</dbReference>
<feature type="domain" description="AraC effector-binding" evidence="1">
    <location>
        <begin position="1"/>
        <end position="149"/>
    </location>
</feature>
<name>A0ABU8VCF4_9BURK</name>
<protein>
    <submittedName>
        <fullName evidence="2">GyrI-like domain-containing protein</fullName>
    </submittedName>
</protein>
<sequence length="151" mass="17030">MQPQLQRLDAFNVAGLTARTTNRDESNPGAARIGTLWNRFFDERIYEKTPHRIADMHLYGVYSAYETDANGAFDITTGVAVADGPEAVRIEGGDYLVFSGQGAMPQMVLAVWEAIWQYFDDHPEIRRRYRSDFEAYAGPEQVAIHIGVELD</sequence>
<dbReference type="Gene3D" id="3.20.80.10">
    <property type="entry name" value="Regulatory factor, effector binding domain"/>
    <property type="match status" value="1"/>
</dbReference>
<dbReference type="InterPro" id="IPR029441">
    <property type="entry name" value="Cass2"/>
</dbReference>
<dbReference type="InterPro" id="IPR010499">
    <property type="entry name" value="AraC_E-bd"/>
</dbReference>
<proteinExistence type="predicted"/>
<dbReference type="PANTHER" id="PTHR36444">
    <property type="entry name" value="TRANSCRIPTIONAL REGULATOR PROTEIN YOBU-RELATED"/>
    <property type="match status" value="1"/>
</dbReference>
<dbReference type="RefSeq" id="WP_340356642.1">
    <property type="nucleotide sequence ID" value="NZ_JBBKZU010000003.1"/>
</dbReference>
<dbReference type="InterPro" id="IPR053182">
    <property type="entry name" value="YobU-like_regulator"/>
</dbReference>
<gene>
    <name evidence="2" type="ORF">WKW77_09755</name>
</gene>
<dbReference type="PANTHER" id="PTHR36444:SF2">
    <property type="entry name" value="TRANSCRIPTIONAL REGULATOR PROTEIN YOBU-RELATED"/>
    <property type="match status" value="1"/>
</dbReference>
<dbReference type="SUPFAM" id="SSF55136">
    <property type="entry name" value="Probable bacterial effector-binding domain"/>
    <property type="match status" value="1"/>
</dbReference>
<evidence type="ECO:0000259" key="1">
    <source>
        <dbReference type="SMART" id="SM00871"/>
    </source>
</evidence>